<feature type="region of interest" description="Disordered" evidence="1">
    <location>
        <begin position="1"/>
        <end position="60"/>
    </location>
</feature>
<sequence>MSLNRIQPFRVSASHPTTSHPFPHAHVLTQSPRRPPPHLISCLAPSQSHLTTTRIPNPLH</sequence>
<comment type="caution">
    <text evidence="2">The sequence shown here is derived from an EMBL/GenBank/DDBJ whole genome shotgun (WGS) entry which is preliminary data.</text>
</comment>
<evidence type="ECO:0000313" key="2">
    <source>
        <dbReference type="EMBL" id="KAK1622168.1"/>
    </source>
</evidence>
<keyword evidence="3" id="KW-1185">Reference proteome</keyword>
<organism evidence="2 3">
    <name type="scientific">Colletotrichum phormii</name>
    <dbReference type="NCBI Taxonomy" id="359342"/>
    <lineage>
        <taxon>Eukaryota</taxon>
        <taxon>Fungi</taxon>
        <taxon>Dikarya</taxon>
        <taxon>Ascomycota</taxon>
        <taxon>Pezizomycotina</taxon>
        <taxon>Sordariomycetes</taxon>
        <taxon>Hypocreomycetidae</taxon>
        <taxon>Glomerellales</taxon>
        <taxon>Glomerellaceae</taxon>
        <taxon>Colletotrichum</taxon>
        <taxon>Colletotrichum acutatum species complex</taxon>
    </lineage>
</organism>
<feature type="compositionally biased region" description="Polar residues" evidence="1">
    <location>
        <begin position="44"/>
        <end position="60"/>
    </location>
</feature>
<gene>
    <name evidence="2" type="ORF">BDP81DRAFT_441975</name>
</gene>
<protein>
    <submittedName>
        <fullName evidence="2">Uncharacterized protein</fullName>
    </submittedName>
</protein>
<dbReference type="AlphaFoldDB" id="A0AAI9ZDF4"/>
<dbReference type="GeneID" id="85476505"/>
<dbReference type="RefSeq" id="XP_060438163.1">
    <property type="nucleotide sequence ID" value="XM_060591643.1"/>
</dbReference>
<accession>A0AAI9ZDF4</accession>
<dbReference type="Proteomes" id="UP001243989">
    <property type="component" value="Unassembled WGS sequence"/>
</dbReference>
<evidence type="ECO:0000313" key="3">
    <source>
        <dbReference type="Proteomes" id="UP001243989"/>
    </source>
</evidence>
<name>A0AAI9ZDF4_9PEZI</name>
<evidence type="ECO:0000256" key="1">
    <source>
        <dbReference type="SAM" id="MobiDB-lite"/>
    </source>
</evidence>
<proteinExistence type="predicted"/>
<reference evidence="2" key="1">
    <citation type="submission" date="2021-06" db="EMBL/GenBank/DDBJ databases">
        <title>Comparative genomics, transcriptomics and evolutionary studies reveal genomic signatures of adaptation to plant cell wall in hemibiotrophic fungi.</title>
        <authorList>
            <consortium name="DOE Joint Genome Institute"/>
            <person name="Baroncelli R."/>
            <person name="Diaz J.F."/>
            <person name="Benocci T."/>
            <person name="Peng M."/>
            <person name="Battaglia E."/>
            <person name="Haridas S."/>
            <person name="Andreopoulos W."/>
            <person name="Labutti K."/>
            <person name="Pangilinan J."/>
            <person name="Floch G.L."/>
            <person name="Makela M.R."/>
            <person name="Henrissat B."/>
            <person name="Grigoriev I.V."/>
            <person name="Crouch J.A."/>
            <person name="De Vries R.P."/>
            <person name="Sukno S.A."/>
            <person name="Thon M.R."/>
        </authorList>
    </citation>
    <scope>NUCLEOTIDE SEQUENCE</scope>
    <source>
        <strain evidence="2">CBS 102054</strain>
    </source>
</reference>
<dbReference type="EMBL" id="JAHMHQ010000038">
    <property type="protein sequence ID" value="KAK1622168.1"/>
    <property type="molecule type" value="Genomic_DNA"/>
</dbReference>